<name>A0AC61S643_9BACT</name>
<evidence type="ECO:0000313" key="1">
    <source>
        <dbReference type="EMBL" id="THG53109.1"/>
    </source>
</evidence>
<dbReference type="Proteomes" id="UP000305401">
    <property type="component" value="Unassembled WGS sequence"/>
</dbReference>
<organism evidence="1 2">
    <name type="scientific">Muribaculum caecicola</name>
    <dbReference type="NCBI Taxonomy" id="3038144"/>
    <lineage>
        <taxon>Bacteria</taxon>
        <taxon>Pseudomonadati</taxon>
        <taxon>Bacteroidota</taxon>
        <taxon>Bacteroidia</taxon>
        <taxon>Bacteroidales</taxon>
        <taxon>Muribaculaceae</taxon>
        <taxon>Muribaculum</taxon>
    </lineage>
</organism>
<gene>
    <name evidence="1" type="ORF">E5990_04645</name>
</gene>
<keyword evidence="2" id="KW-1185">Reference proteome</keyword>
<dbReference type="EMBL" id="SSTG01000038">
    <property type="protein sequence ID" value="THG53109.1"/>
    <property type="molecule type" value="Genomic_DNA"/>
</dbReference>
<comment type="caution">
    <text evidence="1">The sequence shown here is derived from an EMBL/GenBank/DDBJ whole genome shotgun (WGS) entry which is preliminary data.</text>
</comment>
<accession>A0AC61S643</accession>
<evidence type="ECO:0000313" key="2">
    <source>
        <dbReference type="Proteomes" id="UP000305401"/>
    </source>
</evidence>
<proteinExistence type="predicted"/>
<sequence>MAQVGDIVRYLDSVGGGTIVRIDGQMAYVDEDGFETPVLLKQCVVVTPAQPQAPKKLVETPAPAVVAPVVPRMQQPHETPGGDTLNIVLAYEADEPKHLNTTGFTAYLVNDSNYSLLLVYMTRCDQGGGWVTRFSGIIEPNMQEPLQTIEPRSADLTRMDRVCIQYVAYKPDGEFRLKSPVAVEFPLDTTKFFKTHCFHDSIYFDTPVIQFDIVKNDVPRRAVFVDSSRLEEAMLSGKKAKAKVSDRQVVKGKDGSVQPPHQATKTIVEVDLHIHQLLDSLTGLTNADMLKAQLDEFNRVMKHYSKAKGQKIVFIHGKGEGVLRQALLKELKLKYKQCDVQDASFREYGFGATQVTIR</sequence>
<reference evidence="1" key="1">
    <citation type="submission" date="2019-04" db="EMBL/GenBank/DDBJ databases">
        <title>Microbes associate with the intestines of laboratory mice.</title>
        <authorList>
            <person name="Navarre W."/>
            <person name="Wong E."/>
            <person name="Huang K.C."/>
            <person name="Tropini C."/>
            <person name="Ng K."/>
            <person name="Yu B."/>
        </authorList>
    </citation>
    <scope>NUCLEOTIDE SEQUENCE</scope>
    <source>
        <strain evidence="1">NM86_A22</strain>
    </source>
</reference>
<protein>
    <submittedName>
        <fullName evidence="1">DUF2027 domain-containing protein</fullName>
    </submittedName>
</protein>